<dbReference type="InterPro" id="IPR058240">
    <property type="entry name" value="rSAM_sf"/>
</dbReference>
<dbReference type="InterPro" id="IPR027492">
    <property type="entry name" value="RNA_MTrfase_RlmN"/>
</dbReference>
<evidence type="ECO:0000256" key="9">
    <source>
        <dbReference type="ARBA" id="ARBA00022723"/>
    </source>
</evidence>
<dbReference type="CDD" id="cd01335">
    <property type="entry name" value="Radical_SAM"/>
    <property type="match status" value="1"/>
</dbReference>
<dbReference type="EC" id="2.1.1.192" evidence="12"/>
<dbReference type="Pfam" id="PF21016">
    <property type="entry name" value="RlmN_N"/>
    <property type="match status" value="1"/>
</dbReference>
<dbReference type="InterPro" id="IPR007197">
    <property type="entry name" value="rSAM"/>
</dbReference>
<feature type="binding site" evidence="12">
    <location>
        <position position="189"/>
    </location>
    <ligand>
        <name>S-adenosyl-L-methionine</name>
        <dbReference type="ChEBI" id="CHEBI:59789"/>
    </ligand>
</feature>
<feature type="active site" description="S-methylcysteine intermediate" evidence="12">
    <location>
        <position position="331"/>
    </location>
</feature>
<comment type="cofactor">
    <cofactor evidence="12">
        <name>[4Fe-4S] cluster</name>
        <dbReference type="ChEBI" id="CHEBI:49883"/>
    </cofactor>
    <text evidence="12">Binds 1 [4Fe-4S] cluster. The cluster is coordinated with 3 cysteines and an exchangeable S-adenosyl-L-methionine.</text>
</comment>
<dbReference type="AlphaFoldDB" id="A0A7C6EBP8"/>
<dbReference type="EMBL" id="DTLI01000207">
    <property type="protein sequence ID" value="HHS52917.1"/>
    <property type="molecule type" value="Genomic_DNA"/>
</dbReference>
<dbReference type="GO" id="GO:0046872">
    <property type="term" value="F:metal ion binding"/>
    <property type="evidence" value="ECO:0007669"/>
    <property type="project" value="UniProtKB-KW"/>
</dbReference>
<evidence type="ECO:0000313" key="14">
    <source>
        <dbReference type="EMBL" id="HHS52917.1"/>
    </source>
</evidence>
<evidence type="ECO:0000256" key="12">
    <source>
        <dbReference type="HAMAP-Rule" id="MF_01849"/>
    </source>
</evidence>
<keyword evidence="6 12" id="KW-0808">Transferase</keyword>
<keyword evidence="7 12" id="KW-0949">S-adenosyl-L-methionine</keyword>
<comment type="miscellaneous">
    <text evidence="12">Reaction proceeds by a ping-pong mechanism involving intermediate methylation of a conserved cysteine residue.</text>
</comment>
<evidence type="ECO:0000256" key="7">
    <source>
        <dbReference type="ARBA" id="ARBA00022691"/>
    </source>
</evidence>
<dbReference type="InterPro" id="IPR048641">
    <property type="entry name" value="RlmN_N"/>
</dbReference>
<evidence type="ECO:0000256" key="2">
    <source>
        <dbReference type="ARBA" id="ARBA00022485"/>
    </source>
</evidence>
<evidence type="ECO:0000256" key="8">
    <source>
        <dbReference type="ARBA" id="ARBA00022694"/>
    </source>
</evidence>
<feature type="binding site" evidence="12">
    <location>
        <position position="110"/>
    </location>
    <ligand>
        <name>[4Fe-4S] cluster</name>
        <dbReference type="ChEBI" id="CHEBI:49883"/>
        <note>4Fe-4S-S-AdoMet</note>
    </ligand>
</feature>
<dbReference type="InterPro" id="IPR013785">
    <property type="entry name" value="Aldolase_TIM"/>
</dbReference>
<comment type="catalytic activity">
    <reaction evidence="12">
        <text>adenosine(2503) in 23S rRNA + 2 reduced [2Fe-2S]-[ferredoxin] + 2 S-adenosyl-L-methionine = 2-methyladenosine(2503) in 23S rRNA + 5'-deoxyadenosine + L-methionine + 2 oxidized [2Fe-2S]-[ferredoxin] + S-adenosyl-L-homocysteine</text>
        <dbReference type="Rhea" id="RHEA:42916"/>
        <dbReference type="Rhea" id="RHEA-COMP:10000"/>
        <dbReference type="Rhea" id="RHEA-COMP:10001"/>
        <dbReference type="Rhea" id="RHEA-COMP:10152"/>
        <dbReference type="Rhea" id="RHEA-COMP:10282"/>
        <dbReference type="ChEBI" id="CHEBI:17319"/>
        <dbReference type="ChEBI" id="CHEBI:33737"/>
        <dbReference type="ChEBI" id="CHEBI:33738"/>
        <dbReference type="ChEBI" id="CHEBI:57844"/>
        <dbReference type="ChEBI" id="CHEBI:57856"/>
        <dbReference type="ChEBI" id="CHEBI:59789"/>
        <dbReference type="ChEBI" id="CHEBI:74411"/>
        <dbReference type="ChEBI" id="CHEBI:74497"/>
        <dbReference type="EC" id="2.1.1.192"/>
    </reaction>
</comment>
<feature type="active site" description="Proton acceptor" evidence="12">
    <location>
        <position position="90"/>
    </location>
</feature>
<sequence length="346" mass="39120">MTDLKSKTLTELKELVRELGWEEYRATQIFTWLWQKGIADIEQMTNLSKDKRALLKENCYISELKLIATQTANDNTQKFLFGLEDGLNIESVFIPEKSRKTVCVSTQVGCRLGCSICYTGQTGFKRNLKFFEIADQVLQVQKLTGQKVTNVVFMGMGEPLLNYDECLKAVEVLNSDFGLNIGARKITISTIGIPDKIYQFASFPLQVKLAISLNGADDKTRNYLMPYTKKYPLSELMAAVRYYTQKKRKRVTFEYVLVKGINDRAEDAERLRRLIKGIPCKINLIPFNPYPGCELEAPDFALVERFAKNLYSDLPCVTIRKSKGAEILAGCGQLSGFALGDRYTGA</sequence>
<dbReference type="InterPro" id="IPR004383">
    <property type="entry name" value="rRNA_lsu_MTrfase_RlmN/Cfr"/>
</dbReference>
<dbReference type="GO" id="GO:0051539">
    <property type="term" value="F:4 iron, 4 sulfur cluster binding"/>
    <property type="evidence" value="ECO:0007669"/>
    <property type="project" value="UniProtKB-UniRule"/>
</dbReference>
<keyword evidence="4 12" id="KW-0698">rRNA processing</keyword>
<keyword evidence="11 12" id="KW-0411">Iron-sulfur</keyword>
<dbReference type="InterPro" id="IPR040072">
    <property type="entry name" value="Methyltransferase_A"/>
</dbReference>
<dbReference type="GO" id="GO:0070040">
    <property type="term" value="F:rRNA (adenine(2503)-C2-)-methyltransferase activity"/>
    <property type="evidence" value="ECO:0007669"/>
    <property type="project" value="UniProtKB-UniRule"/>
</dbReference>
<feature type="binding site" evidence="12">
    <location>
        <begin position="157"/>
        <end position="158"/>
    </location>
    <ligand>
        <name>S-adenosyl-L-methionine</name>
        <dbReference type="ChEBI" id="CHEBI:59789"/>
    </ligand>
</feature>
<keyword evidence="8 12" id="KW-0819">tRNA processing</keyword>
<dbReference type="GO" id="GO:0005737">
    <property type="term" value="C:cytoplasm"/>
    <property type="evidence" value="ECO:0007669"/>
    <property type="project" value="UniProtKB-SubCell"/>
</dbReference>
<feature type="binding site" evidence="12">
    <location>
        <position position="288"/>
    </location>
    <ligand>
        <name>S-adenosyl-L-methionine</name>
        <dbReference type="ChEBI" id="CHEBI:59789"/>
    </ligand>
</feature>
<organism evidence="14">
    <name type="scientific">candidate division WOR-3 bacterium</name>
    <dbReference type="NCBI Taxonomy" id="2052148"/>
    <lineage>
        <taxon>Bacteria</taxon>
        <taxon>Bacteria division WOR-3</taxon>
    </lineage>
</organism>
<evidence type="ECO:0000256" key="3">
    <source>
        <dbReference type="ARBA" id="ARBA00022490"/>
    </source>
</evidence>
<feature type="binding site" evidence="12">
    <location>
        <begin position="212"/>
        <end position="214"/>
    </location>
    <ligand>
        <name>S-adenosyl-L-methionine</name>
        <dbReference type="ChEBI" id="CHEBI:59789"/>
    </ligand>
</feature>
<keyword evidence="5 12" id="KW-0489">Methyltransferase</keyword>
<dbReference type="FunFam" id="3.20.20.70:FF:000014">
    <property type="entry name" value="Probable dual-specificity RNA methyltransferase RlmN"/>
    <property type="match status" value="1"/>
</dbReference>
<keyword evidence="3 12" id="KW-0963">Cytoplasm</keyword>
<reference evidence="14" key="1">
    <citation type="journal article" date="2020" name="mSystems">
        <title>Genome- and Community-Level Interaction Insights into Carbon Utilization and Element Cycling Functions of Hydrothermarchaeota in Hydrothermal Sediment.</title>
        <authorList>
            <person name="Zhou Z."/>
            <person name="Liu Y."/>
            <person name="Xu W."/>
            <person name="Pan J."/>
            <person name="Luo Z.H."/>
            <person name="Li M."/>
        </authorList>
    </citation>
    <scope>NUCLEOTIDE SEQUENCE [LARGE SCALE GENOMIC DNA]</scope>
    <source>
        <strain evidence="14">SpSt-876</strain>
    </source>
</reference>
<dbReference type="GO" id="GO:0000049">
    <property type="term" value="F:tRNA binding"/>
    <property type="evidence" value="ECO:0007669"/>
    <property type="project" value="UniProtKB-UniRule"/>
</dbReference>
<feature type="binding site" evidence="12">
    <location>
        <position position="114"/>
    </location>
    <ligand>
        <name>[4Fe-4S] cluster</name>
        <dbReference type="ChEBI" id="CHEBI:49883"/>
        <note>4Fe-4S-S-AdoMet</note>
    </ligand>
</feature>
<keyword evidence="12" id="KW-1015">Disulfide bond</keyword>
<comment type="caution">
    <text evidence="14">The sequence shown here is derived from an EMBL/GenBank/DDBJ whole genome shotgun (WGS) entry which is preliminary data.</text>
</comment>
<dbReference type="HAMAP" id="MF_01849">
    <property type="entry name" value="RNA_methyltr_RlmN"/>
    <property type="match status" value="1"/>
</dbReference>
<proteinExistence type="inferred from homology"/>
<evidence type="ECO:0000256" key="10">
    <source>
        <dbReference type="ARBA" id="ARBA00023004"/>
    </source>
</evidence>
<dbReference type="Pfam" id="PF04055">
    <property type="entry name" value="Radical_SAM"/>
    <property type="match status" value="1"/>
</dbReference>
<dbReference type="Gene3D" id="3.20.20.70">
    <property type="entry name" value="Aldolase class I"/>
    <property type="match status" value="1"/>
</dbReference>
<dbReference type="Gene3D" id="1.10.150.530">
    <property type="match status" value="1"/>
</dbReference>
<comment type="catalytic activity">
    <reaction evidence="12">
        <text>adenosine(37) in tRNA + 2 reduced [2Fe-2S]-[ferredoxin] + 2 S-adenosyl-L-methionine = 2-methyladenosine(37) in tRNA + 5'-deoxyadenosine + L-methionine + 2 oxidized [2Fe-2S]-[ferredoxin] + S-adenosyl-L-homocysteine</text>
        <dbReference type="Rhea" id="RHEA:43332"/>
        <dbReference type="Rhea" id="RHEA-COMP:10000"/>
        <dbReference type="Rhea" id="RHEA-COMP:10001"/>
        <dbReference type="Rhea" id="RHEA-COMP:10162"/>
        <dbReference type="Rhea" id="RHEA-COMP:10485"/>
        <dbReference type="ChEBI" id="CHEBI:17319"/>
        <dbReference type="ChEBI" id="CHEBI:33737"/>
        <dbReference type="ChEBI" id="CHEBI:33738"/>
        <dbReference type="ChEBI" id="CHEBI:57844"/>
        <dbReference type="ChEBI" id="CHEBI:57856"/>
        <dbReference type="ChEBI" id="CHEBI:59789"/>
        <dbReference type="ChEBI" id="CHEBI:74411"/>
        <dbReference type="ChEBI" id="CHEBI:74497"/>
        <dbReference type="EC" id="2.1.1.192"/>
    </reaction>
</comment>
<accession>A0A7C6EBP8</accession>
<gene>
    <name evidence="12 14" type="primary">rlmN</name>
    <name evidence="14" type="ORF">ENW73_08710</name>
</gene>
<dbReference type="SUPFAM" id="SSF102114">
    <property type="entry name" value="Radical SAM enzymes"/>
    <property type="match status" value="1"/>
</dbReference>
<feature type="binding site" evidence="12">
    <location>
        <position position="117"/>
    </location>
    <ligand>
        <name>[4Fe-4S] cluster</name>
        <dbReference type="ChEBI" id="CHEBI:49883"/>
        <note>4Fe-4S-S-AdoMet</note>
    </ligand>
</feature>
<dbReference type="GO" id="GO:0030488">
    <property type="term" value="P:tRNA methylation"/>
    <property type="evidence" value="ECO:0007669"/>
    <property type="project" value="UniProtKB-UniRule"/>
</dbReference>
<dbReference type="SFLD" id="SFLDG01062">
    <property type="entry name" value="methyltransferase_(Class_A)"/>
    <property type="match status" value="1"/>
</dbReference>
<evidence type="ECO:0000256" key="1">
    <source>
        <dbReference type="ARBA" id="ARBA00004496"/>
    </source>
</evidence>
<dbReference type="SFLD" id="SFLDS00029">
    <property type="entry name" value="Radical_SAM"/>
    <property type="match status" value="1"/>
</dbReference>
<dbReference type="PANTHER" id="PTHR30544:SF5">
    <property type="entry name" value="RADICAL SAM CORE DOMAIN-CONTAINING PROTEIN"/>
    <property type="match status" value="1"/>
</dbReference>
<evidence type="ECO:0000259" key="13">
    <source>
        <dbReference type="PROSITE" id="PS51918"/>
    </source>
</evidence>
<keyword evidence="2 12" id="KW-0004">4Fe-4S</keyword>
<dbReference type="SFLD" id="SFLDF00275">
    <property type="entry name" value="adenosine_C2_methyltransferase"/>
    <property type="match status" value="1"/>
</dbReference>
<dbReference type="GO" id="GO:0070475">
    <property type="term" value="P:rRNA base methylation"/>
    <property type="evidence" value="ECO:0007669"/>
    <property type="project" value="UniProtKB-UniRule"/>
</dbReference>
<keyword evidence="10 12" id="KW-0408">Iron</keyword>
<dbReference type="NCBIfam" id="TIGR00048">
    <property type="entry name" value="rRNA_mod_RlmN"/>
    <property type="match status" value="1"/>
</dbReference>
<comment type="subcellular location">
    <subcellularLocation>
        <location evidence="1 12">Cytoplasm</location>
    </subcellularLocation>
</comment>
<dbReference type="GO" id="GO:0019843">
    <property type="term" value="F:rRNA binding"/>
    <property type="evidence" value="ECO:0007669"/>
    <property type="project" value="UniProtKB-UniRule"/>
</dbReference>
<comment type="caution">
    <text evidence="12">Lacks conserved residue(s) required for the propagation of feature annotation.</text>
</comment>
<keyword evidence="9 12" id="KW-0479">Metal-binding</keyword>
<comment type="similarity">
    <text evidence="12">Belongs to the radical SAM superfamily. RlmN family.</text>
</comment>
<dbReference type="GO" id="GO:0002935">
    <property type="term" value="F:tRNA (adenine(37)-C2)-methyltransferase activity"/>
    <property type="evidence" value="ECO:0007669"/>
    <property type="project" value="UniProtKB-UniRule"/>
</dbReference>
<evidence type="ECO:0000256" key="6">
    <source>
        <dbReference type="ARBA" id="ARBA00022679"/>
    </source>
</evidence>
<evidence type="ECO:0000256" key="4">
    <source>
        <dbReference type="ARBA" id="ARBA00022552"/>
    </source>
</evidence>
<feature type="domain" description="Radical SAM core" evidence="13">
    <location>
        <begin position="96"/>
        <end position="326"/>
    </location>
</feature>
<protein>
    <recommendedName>
        <fullName evidence="12">Probable dual-specificity RNA methyltransferase RlmN</fullName>
        <ecNumber evidence="12">2.1.1.192</ecNumber>
    </recommendedName>
    <alternativeName>
        <fullName evidence="12">23S rRNA (adenine(2503)-C(2))-methyltransferase</fullName>
    </alternativeName>
    <alternativeName>
        <fullName evidence="12">23S rRNA m2A2503 methyltransferase</fullName>
    </alternativeName>
    <alternativeName>
        <fullName evidence="12">Ribosomal RNA large subunit methyltransferase N</fullName>
    </alternativeName>
    <alternativeName>
        <fullName evidence="12">tRNA (adenine(37)-C(2))-methyltransferase</fullName>
    </alternativeName>
    <alternativeName>
        <fullName evidence="12">tRNA m2A37 methyltransferase</fullName>
    </alternativeName>
</protein>
<evidence type="ECO:0000256" key="11">
    <source>
        <dbReference type="ARBA" id="ARBA00023014"/>
    </source>
</evidence>
<name>A0A7C6EBP8_UNCW3</name>
<dbReference type="PIRSF" id="PIRSF006004">
    <property type="entry name" value="CHP00048"/>
    <property type="match status" value="1"/>
</dbReference>
<dbReference type="PROSITE" id="PS51918">
    <property type="entry name" value="RADICAL_SAM"/>
    <property type="match status" value="1"/>
</dbReference>
<evidence type="ECO:0000256" key="5">
    <source>
        <dbReference type="ARBA" id="ARBA00022603"/>
    </source>
</evidence>
<comment type="function">
    <text evidence="12">Specifically methylates position 2 of adenine 2503 in 23S rRNA and position 2 of adenine 37 in tRNAs.</text>
</comment>
<dbReference type="PANTHER" id="PTHR30544">
    <property type="entry name" value="23S RRNA METHYLTRANSFERASE"/>
    <property type="match status" value="1"/>
</dbReference>